<accession>A0A1C4F512</accession>
<name>A0A1C4F512_9BACT</name>
<dbReference type="STRING" id="1335309.GA0116948_1127"/>
<proteinExistence type="predicted"/>
<organism evidence="1 2">
    <name type="scientific">Chitinophaga costaii</name>
    <dbReference type="NCBI Taxonomy" id="1335309"/>
    <lineage>
        <taxon>Bacteria</taxon>
        <taxon>Pseudomonadati</taxon>
        <taxon>Bacteroidota</taxon>
        <taxon>Chitinophagia</taxon>
        <taxon>Chitinophagales</taxon>
        <taxon>Chitinophagaceae</taxon>
        <taxon>Chitinophaga</taxon>
    </lineage>
</organism>
<sequence>MFVLIKYLILLVSNLSKNHIYQYIIFVSMSFSSLRAARFVCFFLLVAGLMACSKKHKGNGDVKPQEQGLVLKLDGVSESTPTAAPGETYPFSVGVTSTLPAAGVTVTVVVTTVSGTDIPQPPMPAQTTAPISITLVNLPDLKTCNVTITITSVSNPENTVTKTFQITNKA</sequence>
<protein>
    <submittedName>
        <fullName evidence="1">Uncharacterized protein</fullName>
    </submittedName>
</protein>
<reference evidence="1 2" key="1">
    <citation type="submission" date="2016-08" db="EMBL/GenBank/DDBJ databases">
        <authorList>
            <person name="Seilhamer J.J."/>
        </authorList>
    </citation>
    <scope>NUCLEOTIDE SEQUENCE [LARGE SCALE GENOMIC DNA]</scope>
    <source>
        <strain evidence="1 2">A37T2</strain>
    </source>
</reference>
<evidence type="ECO:0000313" key="1">
    <source>
        <dbReference type="EMBL" id="SCC51129.1"/>
    </source>
</evidence>
<gene>
    <name evidence="1" type="ORF">GA0116948_1127</name>
</gene>
<evidence type="ECO:0000313" key="2">
    <source>
        <dbReference type="Proteomes" id="UP000242818"/>
    </source>
</evidence>
<dbReference type="EMBL" id="FMAR01000012">
    <property type="protein sequence ID" value="SCC51129.1"/>
    <property type="molecule type" value="Genomic_DNA"/>
</dbReference>
<keyword evidence="2" id="KW-1185">Reference proteome</keyword>
<dbReference type="Proteomes" id="UP000242818">
    <property type="component" value="Unassembled WGS sequence"/>
</dbReference>
<dbReference type="AlphaFoldDB" id="A0A1C4F512"/>